<reference evidence="2 3" key="1">
    <citation type="journal article" date="2021" name="ISME Commun">
        <title>Automated analysis of genomic sequences facilitates high-throughput and comprehensive description of bacteria.</title>
        <authorList>
            <person name="Hitch T.C.A."/>
        </authorList>
    </citation>
    <scope>NUCLEOTIDE SEQUENCE [LARGE SCALE GENOMIC DNA]</scope>
    <source>
        <strain evidence="3">f_CCE</strain>
    </source>
</reference>
<name>A0ABT2V2C1_9FIRM</name>
<organism evidence="2 3">
    <name type="scientific">Alitiscatomonas aceti</name>
    <dbReference type="NCBI Taxonomy" id="2981724"/>
    <lineage>
        <taxon>Bacteria</taxon>
        <taxon>Bacillati</taxon>
        <taxon>Bacillota</taxon>
        <taxon>Clostridia</taxon>
        <taxon>Lachnospirales</taxon>
        <taxon>Lachnospiraceae</taxon>
        <taxon>Alitiscatomonas</taxon>
    </lineage>
</organism>
<accession>A0ABT2V2C1</accession>
<dbReference type="Proteomes" id="UP001652395">
    <property type="component" value="Unassembled WGS sequence"/>
</dbReference>
<feature type="transmembrane region" description="Helical" evidence="1">
    <location>
        <begin position="182"/>
        <end position="205"/>
    </location>
</feature>
<dbReference type="RefSeq" id="WP_262563088.1">
    <property type="nucleotide sequence ID" value="NZ_JAOQJF010000019.1"/>
</dbReference>
<feature type="transmembrane region" description="Helical" evidence="1">
    <location>
        <begin position="38"/>
        <end position="71"/>
    </location>
</feature>
<evidence type="ECO:0000256" key="1">
    <source>
        <dbReference type="SAM" id="Phobius"/>
    </source>
</evidence>
<comment type="caution">
    <text evidence="2">The sequence shown here is derived from an EMBL/GenBank/DDBJ whole genome shotgun (WGS) entry which is preliminary data.</text>
</comment>
<dbReference type="EMBL" id="JAOQJF010000019">
    <property type="protein sequence ID" value="MCU6800277.1"/>
    <property type="molecule type" value="Genomic_DNA"/>
</dbReference>
<feature type="transmembrane region" description="Helical" evidence="1">
    <location>
        <begin position="137"/>
        <end position="161"/>
    </location>
</feature>
<gene>
    <name evidence="2" type="ORF">OCV69_10105</name>
</gene>
<dbReference type="InterPro" id="IPR021737">
    <property type="entry name" value="Phage_phiKZ_Orf197"/>
</dbReference>
<keyword evidence="1" id="KW-0812">Transmembrane</keyword>
<evidence type="ECO:0000313" key="2">
    <source>
        <dbReference type="EMBL" id="MCU6800277.1"/>
    </source>
</evidence>
<sequence>MSLLLLILSVHFLADFHLWPGSPDVKKHPCFRCLLPHFGMYSLILGLIFILCVSFPSAVIAWMFIILSHFITDVLTFHYYTRNHISPRSQLTAFCTSQLIHTASILAGSCFFHLPENLTETFKSLCIQVPLLQNMRYLLLVILLLTPASQFVKMLTASISLQKNPDSPKSSDSSAGSMIGKLERLIIAMLVIYGEAGAIGFVLAAKSLARYKQFEDQKTSAPLML</sequence>
<keyword evidence="1" id="KW-1133">Transmembrane helix</keyword>
<keyword evidence="1" id="KW-0472">Membrane</keyword>
<keyword evidence="3" id="KW-1185">Reference proteome</keyword>
<proteinExistence type="predicted"/>
<protein>
    <submittedName>
        <fullName evidence="2">DUF3307 domain-containing protein</fullName>
    </submittedName>
</protein>
<evidence type="ECO:0000313" key="3">
    <source>
        <dbReference type="Proteomes" id="UP001652395"/>
    </source>
</evidence>
<dbReference type="Pfam" id="PF11750">
    <property type="entry name" value="DUF3307"/>
    <property type="match status" value="1"/>
</dbReference>